<dbReference type="RefSeq" id="WP_117382729.1">
    <property type="nucleotide sequence ID" value="NZ_QWDE01000001.1"/>
</dbReference>
<keyword evidence="3" id="KW-0238">DNA-binding</keyword>
<evidence type="ECO:0000313" key="7">
    <source>
        <dbReference type="Proteomes" id="UP000260823"/>
    </source>
</evidence>
<dbReference type="EMBL" id="QWDE01000001">
    <property type="protein sequence ID" value="RFZ85833.1"/>
    <property type="molecule type" value="Genomic_DNA"/>
</dbReference>
<dbReference type="InterPro" id="IPR047057">
    <property type="entry name" value="MerR_fam"/>
</dbReference>
<name>A0A3E2NXV8_9SPHI</name>
<evidence type="ECO:0000256" key="2">
    <source>
        <dbReference type="ARBA" id="ARBA00023015"/>
    </source>
</evidence>
<dbReference type="InterPro" id="IPR003759">
    <property type="entry name" value="Cbl-bd_cap"/>
</dbReference>
<reference evidence="6 7" key="1">
    <citation type="submission" date="2018-08" db="EMBL/GenBank/DDBJ databases">
        <title>Mucilaginibacter terrae sp. nov., isolated from manganese diggings.</title>
        <authorList>
            <person name="Huang Y."/>
            <person name="Zhou Z."/>
        </authorList>
    </citation>
    <scope>NUCLEOTIDE SEQUENCE [LARGE SCALE GENOMIC DNA]</scope>
    <source>
        <strain evidence="6 7">ZH6</strain>
    </source>
</reference>
<evidence type="ECO:0000259" key="5">
    <source>
        <dbReference type="PROSITE" id="PS50937"/>
    </source>
</evidence>
<evidence type="ECO:0000313" key="6">
    <source>
        <dbReference type="EMBL" id="RFZ85833.1"/>
    </source>
</evidence>
<dbReference type="PANTHER" id="PTHR30204:SF69">
    <property type="entry name" value="MERR-FAMILY TRANSCRIPTIONAL REGULATOR"/>
    <property type="match status" value="1"/>
</dbReference>
<dbReference type="GO" id="GO:0031419">
    <property type="term" value="F:cobalamin binding"/>
    <property type="evidence" value="ECO:0007669"/>
    <property type="project" value="InterPro"/>
</dbReference>
<dbReference type="OrthoDB" id="9800334at2"/>
<dbReference type="SMART" id="SM00422">
    <property type="entry name" value="HTH_MERR"/>
    <property type="match status" value="1"/>
</dbReference>
<dbReference type="AlphaFoldDB" id="A0A3E2NXV8"/>
<proteinExistence type="predicted"/>
<dbReference type="Gene3D" id="1.10.1660.10">
    <property type="match status" value="1"/>
</dbReference>
<dbReference type="GO" id="GO:0046872">
    <property type="term" value="F:metal ion binding"/>
    <property type="evidence" value="ECO:0007669"/>
    <property type="project" value="InterPro"/>
</dbReference>
<keyword evidence="4" id="KW-0804">Transcription</keyword>
<evidence type="ECO:0000256" key="1">
    <source>
        <dbReference type="ARBA" id="ARBA00022491"/>
    </source>
</evidence>
<feature type="domain" description="HTH merR-type" evidence="5">
    <location>
        <begin position="6"/>
        <end position="75"/>
    </location>
</feature>
<dbReference type="InterPro" id="IPR036724">
    <property type="entry name" value="Cobalamin-bd_sf"/>
</dbReference>
<evidence type="ECO:0000256" key="3">
    <source>
        <dbReference type="ARBA" id="ARBA00023125"/>
    </source>
</evidence>
<dbReference type="Pfam" id="PF02607">
    <property type="entry name" value="B12-binding_2"/>
    <property type="match status" value="1"/>
</dbReference>
<comment type="caution">
    <text evidence="6">The sequence shown here is derived from an EMBL/GenBank/DDBJ whole genome shotgun (WGS) entry which is preliminary data.</text>
</comment>
<dbReference type="Gene3D" id="1.10.1240.10">
    <property type="entry name" value="Methionine synthase domain"/>
    <property type="match status" value="1"/>
</dbReference>
<keyword evidence="1" id="KW-0678">Repressor</keyword>
<dbReference type="Gene3D" id="3.40.50.280">
    <property type="entry name" value="Cobalamin-binding domain"/>
    <property type="match status" value="1"/>
</dbReference>
<dbReference type="CDD" id="cd01104">
    <property type="entry name" value="HTH_MlrA-CarA"/>
    <property type="match status" value="1"/>
</dbReference>
<protein>
    <submittedName>
        <fullName evidence="6">MerR family transcriptional regulator</fullName>
    </submittedName>
</protein>
<sequence>MSTTARYSIRDLEKLSGIKAHTIRIWEKRYDIIKPSRTNANIRFYSNDDLRHILNISLLNKNGYKISAIAGMSDADIAGHMSTVTLTGDGTEAVQENLLLSLIEMNEAMFNHAFMSILLKMGFEKAFINVIFPFFEKIGVMWQTGSINPAQEHFFSNLIRQKIIAATDAVKTSEFGAGQLVLLLLPENELHEIGLLFYNYAFKIRGYRTIYLGQSVPLESLPLVAETCKPDVVVTGMTTSLNALSLPDYAHLLRKALPGIPVYFTGRLITGKISDFGKNFYSVADLVSLLQKSAA</sequence>
<evidence type="ECO:0000256" key="4">
    <source>
        <dbReference type="ARBA" id="ARBA00023163"/>
    </source>
</evidence>
<dbReference type="Proteomes" id="UP000260823">
    <property type="component" value="Unassembled WGS sequence"/>
</dbReference>
<organism evidence="6 7">
    <name type="scientific">Mucilaginibacter terrenus</name>
    <dbReference type="NCBI Taxonomy" id="2482727"/>
    <lineage>
        <taxon>Bacteria</taxon>
        <taxon>Pseudomonadati</taxon>
        <taxon>Bacteroidota</taxon>
        <taxon>Sphingobacteriia</taxon>
        <taxon>Sphingobacteriales</taxon>
        <taxon>Sphingobacteriaceae</taxon>
        <taxon>Mucilaginibacter</taxon>
    </lineage>
</organism>
<dbReference type="PANTHER" id="PTHR30204">
    <property type="entry name" value="REDOX-CYCLING DRUG-SENSING TRANSCRIPTIONAL ACTIVATOR SOXR"/>
    <property type="match status" value="1"/>
</dbReference>
<dbReference type="InterPro" id="IPR036594">
    <property type="entry name" value="Meth_synthase_dom"/>
</dbReference>
<dbReference type="GO" id="GO:0003700">
    <property type="term" value="F:DNA-binding transcription factor activity"/>
    <property type="evidence" value="ECO:0007669"/>
    <property type="project" value="InterPro"/>
</dbReference>
<gene>
    <name evidence="6" type="ORF">DYU05_09645</name>
</gene>
<dbReference type="InterPro" id="IPR000551">
    <property type="entry name" value="MerR-type_HTH_dom"/>
</dbReference>
<keyword evidence="7" id="KW-1185">Reference proteome</keyword>
<dbReference type="InterPro" id="IPR009061">
    <property type="entry name" value="DNA-bd_dom_put_sf"/>
</dbReference>
<dbReference type="Pfam" id="PF13411">
    <property type="entry name" value="MerR_1"/>
    <property type="match status" value="1"/>
</dbReference>
<accession>A0A3E2NXV8</accession>
<keyword evidence="2" id="KW-0805">Transcription regulation</keyword>
<dbReference type="PROSITE" id="PS50937">
    <property type="entry name" value="HTH_MERR_2"/>
    <property type="match status" value="1"/>
</dbReference>
<dbReference type="GO" id="GO:0003677">
    <property type="term" value="F:DNA binding"/>
    <property type="evidence" value="ECO:0007669"/>
    <property type="project" value="UniProtKB-KW"/>
</dbReference>
<dbReference type="CDD" id="cd02065">
    <property type="entry name" value="B12-binding_like"/>
    <property type="match status" value="1"/>
</dbReference>
<dbReference type="SUPFAM" id="SSF52242">
    <property type="entry name" value="Cobalamin (vitamin B12)-binding domain"/>
    <property type="match status" value="1"/>
</dbReference>
<dbReference type="SUPFAM" id="SSF46955">
    <property type="entry name" value="Putative DNA-binding domain"/>
    <property type="match status" value="1"/>
</dbReference>